<accession>A0AAX4PKA9</accession>
<feature type="region of interest" description="Disordered" evidence="1">
    <location>
        <begin position="319"/>
        <end position="354"/>
    </location>
</feature>
<evidence type="ECO:0000313" key="3">
    <source>
        <dbReference type="EMBL" id="WZN66347.1"/>
    </source>
</evidence>
<dbReference type="InterPro" id="IPR045112">
    <property type="entry name" value="PPAN-like"/>
</dbReference>
<reference evidence="3 4" key="1">
    <citation type="submission" date="2024-03" db="EMBL/GenBank/DDBJ databases">
        <title>Complete genome sequence of the green alga Chloropicon roscoffensis RCC1871.</title>
        <authorList>
            <person name="Lemieux C."/>
            <person name="Pombert J.-F."/>
            <person name="Otis C."/>
            <person name="Turmel M."/>
        </authorList>
    </citation>
    <scope>NUCLEOTIDE SEQUENCE [LARGE SCALE GENOMIC DNA]</scope>
    <source>
        <strain evidence="3 4">RCC1871</strain>
    </source>
</reference>
<keyword evidence="4" id="KW-1185">Reference proteome</keyword>
<name>A0AAX4PKA9_9CHLO</name>
<evidence type="ECO:0000313" key="4">
    <source>
        <dbReference type="Proteomes" id="UP001472866"/>
    </source>
</evidence>
<protein>
    <submittedName>
        <fullName evidence="3">Peter Pan-like protein</fullName>
    </submittedName>
</protein>
<sequence length="354" mass="39721">MGKPQRKRKRRTHVPDENVHGSLDPSKKRPPRALVLRTGKHTKVVKKLEKDLKLCMRPHTADKLKQRKGNVMKDFLNVVGPLGISHFLVLSATERCQYLKVAKTPQGPTATFRIEKWSSSGDFASAMKRYTAPVGAFKYSPLLVLSGFKNADRHGKLCATLFQNMFPTMEVNKLKISNCQRVVMVHYSREENSIQFRHYSINQQPAGVSKSVRDILRRELPELGHLQDISQYLQGEAEAMAGGGGDGDERSSGSESEGEDEDNTVEGAQTSDRVRGGAGTKKNVVKLREIGPRLELSLVKIEEGVCDGKVLYHAYVSKTAEEEEEQENKRKKAADLKRSRREAQDANVQRKREG</sequence>
<dbReference type="InterPro" id="IPR007109">
    <property type="entry name" value="Brix"/>
</dbReference>
<dbReference type="Proteomes" id="UP001472866">
    <property type="component" value="Chromosome 15"/>
</dbReference>
<dbReference type="PANTHER" id="PTHR12661">
    <property type="entry name" value="PETER PAN-RELATED"/>
    <property type="match status" value="1"/>
</dbReference>
<organism evidence="3 4">
    <name type="scientific">Chloropicon roscoffensis</name>
    <dbReference type="NCBI Taxonomy" id="1461544"/>
    <lineage>
        <taxon>Eukaryota</taxon>
        <taxon>Viridiplantae</taxon>
        <taxon>Chlorophyta</taxon>
        <taxon>Chloropicophyceae</taxon>
        <taxon>Chloropicales</taxon>
        <taxon>Chloropicaceae</taxon>
        <taxon>Chloropicon</taxon>
    </lineage>
</organism>
<dbReference type="Pfam" id="PF04427">
    <property type="entry name" value="Brix"/>
    <property type="match status" value="1"/>
</dbReference>
<feature type="compositionally biased region" description="Basic and acidic residues" evidence="1">
    <location>
        <begin position="333"/>
        <end position="354"/>
    </location>
</feature>
<evidence type="ECO:0000256" key="1">
    <source>
        <dbReference type="SAM" id="MobiDB-lite"/>
    </source>
</evidence>
<feature type="region of interest" description="Disordered" evidence="1">
    <location>
        <begin position="239"/>
        <end position="279"/>
    </location>
</feature>
<dbReference type="AlphaFoldDB" id="A0AAX4PKA9"/>
<dbReference type="PANTHER" id="PTHR12661:SF5">
    <property type="entry name" value="SUPPRESSOR OF SWI4 1 HOMOLOG"/>
    <property type="match status" value="1"/>
</dbReference>
<dbReference type="GO" id="GO:0006364">
    <property type="term" value="P:rRNA processing"/>
    <property type="evidence" value="ECO:0007669"/>
    <property type="project" value="InterPro"/>
</dbReference>
<feature type="region of interest" description="Disordered" evidence="1">
    <location>
        <begin position="1"/>
        <end position="31"/>
    </location>
</feature>
<dbReference type="PROSITE" id="PS50833">
    <property type="entry name" value="BRIX"/>
    <property type="match status" value="1"/>
</dbReference>
<dbReference type="GO" id="GO:0000027">
    <property type="term" value="P:ribosomal large subunit assembly"/>
    <property type="evidence" value="ECO:0007669"/>
    <property type="project" value="TreeGrafter"/>
</dbReference>
<feature type="domain" description="Brix" evidence="2">
    <location>
        <begin position="31"/>
        <end position="307"/>
    </location>
</feature>
<proteinExistence type="predicted"/>
<dbReference type="EMBL" id="CP151515">
    <property type="protein sequence ID" value="WZN66347.1"/>
    <property type="molecule type" value="Genomic_DNA"/>
</dbReference>
<evidence type="ECO:0000259" key="2">
    <source>
        <dbReference type="PROSITE" id="PS50833"/>
    </source>
</evidence>
<dbReference type="GO" id="GO:0019843">
    <property type="term" value="F:rRNA binding"/>
    <property type="evidence" value="ECO:0007669"/>
    <property type="project" value="InterPro"/>
</dbReference>
<feature type="compositionally biased region" description="Basic residues" evidence="1">
    <location>
        <begin position="1"/>
        <end position="12"/>
    </location>
</feature>
<dbReference type="GO" id="GO:0030687">
    <property type="term" value="C:preribosome, large subunit precursor"/>
    <property type="evidence" value="ECO:0007669"/>
    <property type="project" value="TreeGrafter"/>
</dbReference>
<gene>
    <name evidence="3" type="ORF">HKI87_15g79120</name>
</gene>
<dbReference type="SMART" id="SM00879">
    <property type="entry name" value="Brix"/>
    <property type="match status" value="1"/>
</dbReference>